<dbReference type="AlphaFoldDB" id="A0A6L2K797"/>
<dbReference type="SUPFAM" id="SSF56672">
    <property type="entry name" value="DNA/RNA polymerases"/>
    <property type="match status" value="1"/>
</dbReference>
<evidence type="ECO:0000313" key="2">
    <source>
        <dbReference type="EMBL" id="GEU44632.1"/>
    </source>
</evidence>
<accession>A0A6L2K797</accession>
<dbReference type="InterPro" id="IPR043502">
    <property type="entry name" value="DNA/RNA_pol_sf"/>
</dbReference>
<proteinExistence type="predicted"/>
<gene>
    <name evidence="2" type="ORF">Tci_016610</name>
</gene>
<reference evidence="2" key="1">
    <citation type="journal article" date="2019" name="Sci. Rep.">
        <title>Draft genome of Tanacetum cinerariifolium, the natural source of mosquito coil.</title>
        <authorList>
            <person name="Yamashiro T."/>
            <person name="Shiraishi A."/>
            <person name="Satake H."/>
            <person name="Nakayama K."/>
        </authorList>
    </citation>
    <scope>NUCLEOTIDE SEQUENCE</scope>
</reference>
<dbReference type="InterPro" id="IPR013103">
    <property type="entry name" value="RVT_2"/>
</dbReference>
<feature type="domain" description="Reverse transcriptase Ty1/copia-type" evidence="1">
    <location>
        <begin position="1"/>
        <end position="146"/>
    </location>
</feature>
<protein>
    <submittedName>
        <fullName evidence="2">Zinc finger, CCHC-type</fullName>
    </submittedName>
</protein>
<dbReference type="EMBL" id="BKCJ010001872">
    <property type="protein sequence ID" value="GEU44632.1"/>
    <property type="molecule type" value="Genomic_DNA"/>
</dbReference>
<name>A0A6L2K797_TANCI</name>
<sequence length="275" mass="30966">MDVKTAFLNGELKEKVYMNQPLGIILPGNENKMCKLIKSLYGLKQTPKQLHQKFDKVVLSNGYSLNQADKYVYSKFDASGEGVIICLYDDDILIFGTDQVQVDLTKKFLSSRFSMKDMGEADVILGIRIKHESNEVSVSQLEYSRVIGCLIYAMTCTRPDIAFAMGKLSRYTSNLGTQHRQAIQMVLKYLKKTMNYRLVYSGYLSVLEGYTDAHWINNPKDNSSTSGWVFLLGGAAGKEAEWLKNMLFKIPLWVEPMAPISIRCDSAATLANAYS</sequence>
<organism evidence="2">
    <name type="scientific">Tanacetum cinerariifolium</name>
    <name type="common">Dalmatian daisy</name>
    <name type="synonym">Chrysanthemum cinerariifolium</name>
    <dbReference type="NCBI Taxonomy" id="118510"/>
    <lineage>
        <taxon>Eukaryota</taxon>
        <taxon>Viridiplantae</taxon>
        <taxon>Streptophyta</taxon>
        <taxon>Embryophyta</taxon>
        <taxon>Tracheophyta</taxon>
        <taxon>Spermatophyta</taxon>
        <taxon>Magnoliopsida</taxon>
        <taxon>eudicotyledons</taxon>
        <taxon>Gunneridae</taxon>
        <taxon>Pentapetalae</taxon>
        <taxon>asterids</taxon>
        <taxon>campanulids</taxon>
        <taxon>Asterales</taxon>
        <taxon>Asteraceae</taxon>
        <taxon>Asteroideae</taxon>
        <taxon>Anthemideae</taxon>
        <taxon>Anthemidinae</taxon>
        <taxon>Tanacetum</taxon>
    </lineage>
</organism>
<evidence type="ECO:0000259" key="1">
    <source>
        <dbReference type="Pfam" id="PF07727"/>
    </source>
</evidence>
<dbReference type="PANTHER" id="PTHR11439:SF521">
    <property type="entry name" value="RNA-DIRECTED DNA POLYMERASE"/>
    <property type="match status" value="1"/>
</dbReference>
<dbReference type="PANTHER" id="PTHR11439">
    <property type="entry name" value="GAG-POL-RELATED RETROTRANSPOSON"/>
    <property type="match status" value="1"/>
</dbReference>
<comment type="caution">
    <text evidence="2">The sequence shown here is derived from an EMBL/GenBank/DDBJ whole genome shotgun (WGS) entry which is preliminary data.</text>
</comment>
<dbReference type="Pfam" id="PF07727">
    <property type="entry name" value="RVT_2"/>
    <property type="match status" value="1"/>
</dbReference>